<proteinExistence type="predicted"/>
<organism evidence="1 2">
    <name type="scientific">Arctium lappa</name>
    <name type="common">Greater burdock</name>
    <name type="synonym">Lappa major</name>
    <dbReference type="NCBI Taxonomy" id="4217"/>
    <lineage>
        <taxon>Eukaryota</taxon>
        <taxon>Viridiplantae</taxon>
        <taxon>Streptophyta</taxon>
        <taxon>Embryophyta</taxon>
        <taxon>Tracheophyta</taxon>
        <taxon>Spermatophyta</taxon>
        <taxon>Magnoliopsida</taxon>
        <taxon>eudicotyledons</taxon>
        <taxon>Gunneridae</taxon>
        <taxon>Pentapetalae</taxon>
        <taxon>asterids</taxon>
        <taxon>campanulids</taxon>
        <taxon>Asterales</taxon>
        <taxon>Asteraceae</taxon>
        <taxon>Carduoideae</taxon>
        <taxon>Cardueae</taxon>
        <taxon>Arctiinae</taxon>
        <taxon>Arctium</taxon>
    </lineage>
</organism>
<reference evidence="1 2" key="2">
    <citation type="journal article" date="2022" name="Mol. Ecol. Resour.">
        <title>The genomes of chicory, endive, great burdock and yacon provide insights into Asteraceae paleo-polyploidization history and plant inulin production.</title>
        <authorList>
            <person name="Fan W."/>
            <person name="Wang S."/>
            <person name="Wang H."/>
            <person name="Wang A."/>
            <person name="Jiang F."/>
            <person name="Liu H."/>
            <person name="Zhao H."/>
            <person name="Xu D."/>
            <person name="Zhang Y."/>
        </authorList>
    </citation>
    <scope>NUCLEOTIDE SEQUENCE [LARGE SCALE GENOMIC DNA]</scope>
    <source>
        <strain evidence="2">cv. Niubang</strain>
    </source>
</reference>
<evidence type="ECO:0000313" key="1">
    <source>
        <dbReference type="EMBL" id="KAI3729313.1"/>
    </source>
</evidence>
<evidence type="ECO:0000313" key="2">
    <source>
        <dbReference type="Proteomes" id="UP001055879"/>
    </source>
</evidence>
<sequence length="699" mass="80012">MEKFKEALIKFAHSNPSLFPNDATNNTYSRLIEQRFSQFFPDLRIPNHPPYAAMIHRAIWELKEKGGSSEESISEHIKREYVDLPWAHSTLLKHHLEKLCDRKEIRMTHKQSYLLGGADSDPISSSRSEKPLKRKQNSELGKKSSRHRKKQKSRPDSESVKTSNRQNKKSKKKKEHKLGLLDTNKQIVEVVQEKVFREQDQVLQPLDEMANEQENIIHNGLCEPQYLEIENGTFEKGNSLINIFVQAMEGGRVPANPMEQNQSEIGKDNVGEKVYMSTHFDDTGNENQSVELANDKDQIEIQGTKKGKLKRKKRLKSLRRNNKRGKKHEINEETQIQTLSEATLKQHCNVTEGNSDEQNQMIEVNMTDILVNYENVVGKSVDAEERNQLERMENGVAEYVGKDGETKESSPDNSGYISFGQIQMKQNPQLLQLEKSPNSNPILLKSKHPGKRVLTRSQIKTISKKDASVCSELMRSPGYAYVPNDEYLPEEAQQVIETKQVPSAVSTQMNGQRAKLRSSQKNTGHLETEMALAAPSLQMESQQKSISPSLEKPLKELLNPTCTKLRLQFPDLDEPATEVQEPDSSQQDQQPDALEARPRYKGRGRPPKYNGHGRHPAAISKKGQQSAEKCKVRSRHPKPNRVEDKSTDFIQKVKHSHVKKGQHKYQDQQPNEEDKAKYNGHGRHKMMRRSIRKKKDSNR</sequence>
<gene>
    <name evidence="1" type="ORF">L6452_17968</name>
</gene>
<dbReference type="Proteomes" id="UP001055879">
    <property type="component" value="Linkage Group LG05"/>
</dbReference>
<reference evidence="2" key="1">
    <citation type="journal article" date="2022" name="Mol. Ecol. Resour.">
        <title>The genomes of chicory, endive, great burdock and yacon provide insights into Asteraceae palaeo-polyploidization history and plant inulin production.</title>
        <authorList>
            <person name="Fan W."/>
            <person name="Wang S."/>
            <person name="Wang H."/>
            <person name="Wang A."/>
            <person name="Jiang F."/>
            <person name="Liu H."/>
            <person name="Zhao H."/>
            <person name="Xu D."/>
            <person name="Zhang Y."/>
        </authorList>
    </citation>
    <scope>NUCLEOTIDE SEQUENCE [LARGE SCALE GENOMIC DNA]</scope>
    <source>
        <strain evidence="2">cv. Niubang</strain>
    </source>
</reference>
<protein>
    <submittedName>
        <fullName evidence="1">Uncharacterized protein</fullName>
    </submittedName>
</protein>
<comment type="caution">
    <text evidence="1">The sequence shown here is derived from an EMBL/GenBank/DDBJ whole genome shotgun (WGS) entry which is preliminary data.</text>
</comment>
<name>A0ACB9C505_ARCLA</name>
<keyword evidence="2" id="KW-1185">Reference proteome</keyword>
<dbReference type="EMBL" id="CM042051">
    <property type="protein sequence ID" value="KAI3729313.1"/>
    <property type="molecule type" value="Genomic_DNA"/>
</dbReference>
<accession>A0ACB9C505</accession>